<dbReference type="Gene3D" id="2.40.50.140">
    <property type="entry name" value="Nucleic acid-binding proteins"/>
    <property type="match status" value="1"/>
</dbReference>
<comment type="cofactor">
    <cofactor evidence="1">
        <name>Mg(2+)</name>
        <dbReference type="ChEBI" id="CHEBI:18420"/>
    </cofactor>
</comment>
<keyword evidence="3" id="KW-0378">Hydrolase</keyword>
<name>A0A1M5XIU2_9CLOT</name>
<evidence type="ECO:0000256" key="2">
    <source>
        <dbReference type="ARBA" id="ARBA00022723"/>
    </source>
</evidence>
<dbReference type="GO" id="GO:0016787">
    <property type="term" value="F:hydrolase activity"/>
    <property type="evidence" value="ECO:0007669"/>
    <property type="project" value="UniProtKB-KW"/>
</dbReference>
<gene>
    <name evidence="7" type="ORF">SAMN02745941_01443</name>
</gene>
<evidence type="ECO:0000259" key="6">
    <source>
        <dbReference type="SMART" id="SM00316"/>
    </source>
</evidence>
<dbReference type="InterPro" id="IPR019307">
    <property type="entry name" value="RNA-bd_AU-1/RNase_E/G"/>
</dbReference>
<evidence type="ECO:0000313" key="8">
    <source>
        <dbReference type="Proteomes" id="UP000184241"/>
    </source>
</evidence>
<accession>A0A1M5XIU2</accession>
<dbReference type="AlphaFoldDB" id="A0A1M5XIU2"/>
<dbReference type="CDD" id="cd04453">
    <property type="entry name" value="S1_RNase_E"/>
    <property type="match status" value="1"/>
</dbReference>
<evidence type="ECO:0000256" key="3">
    <source>
        <dbReference type="ARBA" id="ARBA00022801"/>
    </source>
</evidence>
<dbReference type="GO" id="GO:0006364">
    <property type="term" value="P:rRNA processing"/>
    <property type="evidence" value="ECO:0007669"/>
    <property type="project" value="TreeGrafter"/>
</dbReference>
<dbReference type="InterPro" id="IPR003029">
    <property type="entry name" value="S1_domain"/>
</dbReference>
<keyword evidence="2" id="KW-0479">Metal-binding</keyword>
<organism evidence="7 8">
    <name type="scientific">Clostridium intestinale DSM 6191</name>
    <dbReference type="NCBI Taxonomy" id="1121320"/>
    <lineage>
        <taxon>Bacteria</taxon>
        <taxon>Bacillati</taxon>
        <taxon>Bacillota</taxon>
        <taxon>Clostridia</taxon>
        <taxon>Eubacteriales</taxon>
        <taxon>Clostridiaceae</taxon>
        <taxon>Clostridium</taxon>
    </lineage>
</organism>
<evidence type="ECO:0000313" key="7">
    <source>
        <dbReference type="EMBL" id="SHH99542.1"/>
    </source>
</evidence>
<dbReference type="InterPro" id="IPR012340">
    <property type="entry name" value="NA-bd_OB-fold"/>
</dbReference>
<dbReference type="GO" id="GO:0046872">
    <property type="term" value="F:metal ion binding"/>
    <property type="evidence" value="ECO:0007669"/>
    <property type="project" value="UniProtKB-KW"/>
</dbReference>
<dbReference type="GO" id="GO:0005737">
    <property type="term" value="C:cytoplasm"/>
    <property type="evidence" value="ECO:0007669"/>
    <property type="project" value="TreeGrafter"/>
</dbReference>
<evidence type="ECO:0000256" key="1">
    <source>
        <dbReference type="ARBA" id="ARBA00001946"/>
    </source>
</evidence>
<feature type="domain" description="S1 motif" evidence="6">
    <location>
        <begin position="36"/>
        <end position="100"/>
    </location>
</feature>
<keyword evidence="4" id="KW-0460">Magnesium</keyword>
<dbReference type="NCBIfam" id="TIGR00757">
    <property type="entry name" value="RNaseEG"/>
    <property type="match status" value="1"/>
</dbReference>
<dbReference type="PANTHER" id="PTHR30001">
    <property type="entry name" value="RIBONUCLEASE"/>
    <property type="match status" value="1"/>
</dbReference>
<dbReference type="PANTHER" id="PTHR30001:SF0">
    <property type="entry name" value="RIBONUCLEASE G"/>
    <property type="match status" value="1"/>
</dbReference>
<dbReference type="InterPro" id="IPR004659">
    <property type="entry name" value="RNase_E/G"/>
</dbReference>
<dbReference type="SMART" id="SM00316">
    <property type="entry name" value="S1"/>
    <property type="match status" value="1"/>
</dbReference>
<dbReference type="EMBL" id="FQXU01000005">
    <property type="protein sequence ID" value="SHH99542.1"/>
    <property type="molecule type" value="Genomic_DNA"/>
</dbReference>
<evidence type="ECO:0000256" key="4">
    <source>
        <dbReference type="ARBA" id="ARBA00022842"/>
    </source>
</evidence>
<reference evidence="7 8" key="1">
    <citation type="submission" date="2016-11" db="EMBL/GenBank/DDBJ databases">
        <authorList>
            <person name="Jaros S."/>
            <person name="Januszkiewicz K."/>
            <person name="Wedrychowicz H."/>
        </authorList>
    </citation>
    <scope>NUCLEOTIDE SEQUENCE [LARGE SCALE GENOMIC DNA]</scope>
    <source>
        <strain evidence="7 8">DSM 6191</strain>
    </source>
</reference>
<dbReference type="Pfam" id="PF10150">
    <property type="entry name" value="RNase_E_G"/>
    <property type="match status" value="1"/>
</dbReference>
<dbReference type="GO" id="GO:0003723">
    <property type="term" value="F:RNA binding"/>
    <property type="evidence" value="ECO:0007669"/>
    <property type="project" value="UniProtKB-KW"/>
</dbReference>
<dbReference type="GO" id="GO:0004540">
    <property type="term" value="F:RNA nuclease activity"/>
    <property type="evidence" value="ECO:0007669"/>
    <property type="project" value="InterPro"/>
</dbReference>
<protein>
    <submittedName>
        <fullName evidence="7">Ribonuclease G</fullName>
    </submittedName>
</protein>
<dbReference type="SUPFAM" id="SSF50249">
    <property type="entry name" value="Nucleic acid-binding proteins"/>
    <property type="match status" value="1"/>
</dbReference>
<sequence length="475" mass="55084">MRAIFIERSEDILRIAIKENSELTECFVEEETKEPLPGEIYKGIVKSIVPAIKCAFVDIGYEKNAFMSLSREVRLKQGDEIVVEVIKEAIGDKGPKVIMDFSLPGKYSVINSKGKGINISKRIENENRKAELLKNIKSFEDAAITIRTSGAYCEIESIINELDELYEEYKTIKQKAKYHKNPQKLYGDNPLLHKILRDKMDKKTKKIYVNKEDDYKVVLKYLEEKQDIQVELYDQKRTLFDFYGIEREILSLRHNKVSLNCGGYIVIDKTEAMHVIDVNSGKNTKGKNREKTGEETNKEAAKEIARQIRVRNLAGIILIDFIDITSEESKKEILDILRSELESDKNRTQVFPFTELNLVQISRKRSGRSIFDMIEEKCLTCNGMGERLALSYVSILIRNDIIKFNGENSISDFYIQINSQYESLIKEDLFKFLTKIEALDCNIYINYVDEVEYFKVEPLLFKNQIENVEKYLITL</sequence>
<dbReference type="Proteomes" id="UP000184241">
    <property type="component" value="Unassembled WGS sequence"/>
</dbReference>
<keyword evidence="5" id="KW-0694">RNA-binding</keyword>
<dbReference type="RefSeq" id="WP_073018165.1">
    <property type="nucleotide sequence ID" value="NZ_FQXU01000005.1"/>
</dbReference>
<proteinExistence type="predicted"/>
<evidence type="ECO:0000256" key="5">
    <source>
        <dbReference type="ARBA" id="ARBA00022884"/>
    </source>
</evidence>